<dbReference type="InterPro" id="IPR013783">
    <property type="entry name" value="Ig-like_fold"/>
</dbReference>
<dbReference type="PANTHER" id="PTHR48423:SF1">
    <property type="entry name" value="INTERLEUKIN-27 RECEPTOR SUBUNIT ALPHA"/>
    <property type="match status" value="1"/>
</dbReference>
<dbReference type="PROSITE" id="PS01353">
    <property type="entry name" value="HEMATOPO_REC_L_F2"/>
    <property type="match status" value="1"/>
</dbReference>
<dbReference type="GO" id="GO:0005886">
    <property type="term" value="C:plasma membrane"/>
    <property type="evidence" value="ECO:0007669"/>
    <property type="project" value="UniProtKB-ARBA"/>
</dbReference>
<evidence type="ECO:0000256" key="15">
    <source>
        <dbReference type="SAM" id="Phobius"/>
    </source>
</evidence>
<keyword evidence="5" id="KW-0732">Signal</keyword>
<feature type="transmembrane region" description="Helical" evidence="15">
    <location>
        <begin position="774"/>
        <end position="794"/>
    </location>
</feature>
<dbReference type="OrthoDB" id="10005435at2759"/>
<keyword evidence="10 17" id="KW-0675">Receptor</keyword>
<dbReference type="FunFam" id="2.60.40.10:FF:001079">
    <property type="entry name" value="Interleukin 12 receptor subunit beta 2"/>
    <property type="match status" value="1"/>
</dbReference>
<dbReference type="FunFam" id="2.60.40.10:FF:001068">
    <property type="entry name" value="interleukin-12 receptor subunit beta-2 isoform X1"/>
    <property type="match status" value="1"/>
</dbReference>
<dbReference type="InterPro" id="IPR003961">
    <property type="entry name" value="FN3_dom"/>
</dbReference>
<evidence type="ECO:0000256" key="3">
    <source>
        <dbReference type="ARBA" id="ARBA00022553"/>
    </source>
</evidence>
<comment type="similarity">
    <text evidence="2">Belongs to the type I cytokine receptor family. Type 2 subfamily.</text>
</comment>
<dbReference type="Gene3D" id="2.60.40.10">
    <property type="entry name" value="Immunoglobulins"/>
    <property type="match status" value="5"/>
</dbReference>
<dbReference type="FunFam" id="2.60.40.10:FF:000789">
    <property type="entry name" value="Interleukin 12 receptor subunit beta 2"/>
    <property type="match status" value="1"/>
</dbReference>
<feature type="domain" description="Fibronectin type-III" evidence="16">
    <location>
        <begin position="672"/>
        <end position="771"/>
    </location>
</feature>
<dbReference type="PANTHER" id="PTHR48423">
    <property type="entry name" value="INTERLEUKIN-27 RECEPTOR SUBUNIT ALPHA"/>
    <property type="match status" value="1"/>
</dbReference>
<evidence type="ECO:0000256" key="7">
    <source>
        <dbReference type="ARBA" id="ARBA00022989"/>
    </source>
</evidence>
<feature type="domain" description="Fibronectin type-III" evidence="16">
    <location>
        <begin position="574"/>
        <end position="666"/>
    </location>
</feature>
<sequence>RILGRAAQRGSRGRWPGGASGSRAAESFLPPGSSSPHVGAGAATARSTRRAGRGAGAQSARGQSDTCGPRPPDHRIAPGQQPEKQGERPTAAGRAGRSGSRRRETPGAPGHRGFRESPGFLPASPGRLGEARLLLGKVLTQRSEVHLGELRGVRLDGGKGTPPRRWRRSWGGLEKGEDACKKGNVTVRPSYVISFGSSVNISCSLKPKQGCPPHYSSNKLILYQFNNKINTQDGDSLSFLVTSLPLGTTLFVCKQACGSEEDRICGAEILVGVAPEQPQNLSCIQDGELGTVACTWERGRDTHLFTEYTLQLNGPKNLTWQKKCNGDNCDHLDLGINLLPEASESNYTAKVMATNRLGLASSFPFMFTFLDIVRPLPPWDVSIIFVNASVNRWILQWKDEKLVQFNRLRYRPINNTSWNMVNVTNAKGRHELLNLKPFTVYEFQISSKIHLYKGSWSNWSESLRIQTPEEEPIGMLDVWYMKQHIGYNTQQVSLFWKNLCVSQSRGKILHYWVTLHEVTEGKITLQNITENTSWTWIIPRAGNWAVTVSAANSKGSSLPTRINITDLCGAELLAPHQVSANPEGLDNIMVSWEPPSKAASAVQEYVVEWRELHPRGGTGSPLNWLRSAPYNMSILISENIKPYNCYEFHVHALSGYQAGCSSTRGDAKRKAPLSGPQINAITAEKRGVLISWDGIPAQEQMGCILHYRIYWKEQNSDSQPQFCEIPYRTYPNSHSVSSLQPRVTYILWMTALTAAGESPQGNEREFCLQGKAHWSAFVAPSVCIAVITVGIFSIRSFRQKTAVFLSALRPQWCSREIPDPANSTCVKKCPTAEEKMLRLDRLLKACSTSDEPEPLVINKVLNEGIPVFTPPHHSNWSRGQGVQGHYTSEEDTGYSASSPPPPTETQQLVDLYKVLDFRDADSKLGNPASPLMVLPVDYLPTQEGYLPSNIDPLPSQEEPIIDPLEELEPRHISLSIFPSSSLHPLNYSYGEKLTLDQLKMGCDSLRL</sequence>
<evidence type="ECO:0000313" key="18">
    <source>
        <dbReference type="Proteomes" id="UP000700334"/>
    </source>
</evidence>
<dbReference type="PROSITE" id="PS50853">
    <property type="entry name" value="FN3"/>
    <property type="match status" value="3"/>
</dbReference>
<dbReference type="Pfam" id="PF00041">
    <property type="entry name" value="fn3"/>
    <property type="match status" value="2"/>
</dbReference>
<dbReference type="CDD" id="cd00063">
    <property type="entry name" value="FN3"/>
    <property type="match status" value="3"/>
</dbReference>
<evidence type="ECO:0000256" key="11">
    <source>
        <dbReference type="ARBA" id="ARBA00023180"/>
    </source>
</evidence>
<evidence type="ECO:0000256" key="8">
    <source>
        <dbReference type="ARBA" id="ARBA00023136"/>
    </source>
</evidence>
<protein>
    <recommendedName>
        <fullName evidence="13">Interleukin-12 receptor subunit beta-2</fullName>
    </recommendedName>
</protein>
<comment type="subcellular location">
    <subcellularLocation>
        <location evidence="1">Membrane</location>
        <topology evidence="1">Single-pass type I membrane protein</topology>
    </subcellularLocation>
</comment>
<proteinExistence type="inferred from homology"/>
<accession>A0A8J6DJ29</accession>
<keyword evidence="11" id="KW-0325">Glycoprotein</keyword>
<feature type="region of interest" description="Disordered" evidence="14">
    <location>
        <begin position="871"/>
        <end position="903"/>
    </location>
</feature>
<evidence type="ECO:0000256" key="13">
    <source>
        <dbReference type="ARBA" id="ARBA00067635"/>
    </source>
</evidence>
<organism evidence="17 18">
    <name type="scientific">Galemys pyrenaicus</name>
    <name type="common">Iberian desman</name>
    <name type="synonym">Pyrenean desman</name>
    <dbReference type="NCBI Taxonomy" id="202257"/>
    <lineage>
        <taxon>Eukaryota</taxon>
        <taxon>Metazoa</taxon>
        <taxon>Chordata</taxon>
        <taxon>Craniata</taxon>
        <taxon>Vertebrata</taxon>
        <taxon>Euteleostomi</taxon>
        <taxon>Mammalia</taxon>
        <taxon>Eutheria</taxon>
        <taxon>Laurasiatheria</taxon>
        <taxon>Eulipotyphla</taxon>
        <taxon>Talpidae</taxon>
        <taxon>Galemys</taxon>
    </lineage>
</organism>
<evidence type="ECO:0000256" key="2">
    <source>
        <dbReference type="ARBA" id="ARBA00008921"/>
    </source>
</evidence>
<dbReference type="InterPro" id="IPR036116">
    <property type="entry name" value="FN3_sf"/>
</dbReference>
<dbReference type="InterPro" id="IPR052672">
    <property type="entry name" value="Type1_Cytokine_Rcpt_Type2"/>
</dbReference>
<evidence type="ECO:0000256" key="6">
    <source>
        <dbReference type="ARBA" id="ARBA00022737"/>
    </source>
</evidence>
<dbReference type="InterPro" id="IPR003529">
    <property type="entry name" value="Hematopoietin_rcpt_Gp130_CS"/>
</dbReference>
<dbReference type="GO" id="GO:0004896">
    <property type="term" value="F:cytokine receptor activity"/>
    <property type="evidence" value="ECO:0007669"/>
    <property type="project" value="InterPro"/>
</dbReference>
<comment type="subunit">
    <text evidence="12">Heterodimer/heterooligomer; disulfide-linked. The functional high affinity IL12 receptor is composed of I12RB1 and IL12RB2. Il12RB2 binds JAK2 (via its N-terminal) through a membrane-proximal region of the cytoplasmic domain.</text>
</comment>
<evidence type="ECO:0000259" key="16">
    <source>
        <dbReference type="PROSITE" id="PS50853"/>
    </source>
</evidence>
<keyword evidence="18" id="KW-1185">Reference proteome</keyword>
<name>A0A8J6DJ29_GALPY</name>
<keyword evidence="3" id="KW-0597">Phosphoprotein</keyword>
<dbReference type="Proteomes" id="UP000700334">
    <property type="component" value="Unassembled WGS sequence"/>
</dbReference>
<feature type="region of interest" description="Disordered" evidence="14">
    <location>
        <begin position="1"/>
        <end position="125"/>
    </location>
</feature>
<dbReference type="SUPFAM" id="SSF49265">
    <property type="entry name" value="Fibronectin type III"/>
    <property type="match status" value="3"/>
</dbReference>
<dbReference type="FunFam" id="2.60.40.10:FF:000875">
    <property type="entry name" value="Interleukin 12 receptor subunit beta 2"/>
    <property type="match status" value="1"/>
</dbReference>
<evidence type="ECO:0000256" key="12">
    <source>
        <dbReference type="ARBA" id="ARBA00065569"/>
    </source>
</evidence>
<keyword evidence="7 15" id="KW-1133">Transmembrane helix</keyword>
<evidence type="ECO:0000256" key="9">
    <source>
        <dbReference type="ARBA" id="ARBA00023157"/>
    </source>
</evidence>
<dbReference type="AlphaFoldDB" id="A0A8J6DJ29"/>
<comment type="caution">
    <text evidence="17">The sequence shown here is derived from an EMBL/GenBank/DDBJ whole genome shotgun (WGS) entry which is preliminary data.</text>
</comment>
<evidence type="ECO:0000256" key="5">
    <source>
        <dbReference type="ARBA" id="ARBA00022729"/>
    </source>
</evidence>
<evidence type="ECO:0000256" key="14">
    <source>
        <dbReference type="SAM" id="MobiDB-lite"/>
    </source>
</evidence>
<evidence type="ECO:0000256" key="4">
    <source>
        <dbReference type="ARBA" id="ARBA00022692"/>
    </source>
</evidence>
<dbReference type="Pfam" id="PF06328">
    <property type="entry name" value="Lep_receptor_Ig"/>
    <property type="match status" value="1"/>
</dbReference>
<dbReference type="FunFam" id="2.60.40.10:FF:000862">
    <property type="entry name" value="interleukin-12 receptor subunit beta-2 isoform X1"/>
    <property type="match status" value="1"/>
</dbReference>
<dbReference type="InterPro" id="IPR010457">
    <property type="entry name" value="IgC2-like_lig-bd"/>
</dbReference>
<evidence type="ECO:0000256" key="1">
    <source>
        <dbReference type="ARBA" id="ARBA00004479"/>
    </source>
</evidence>
<feature type="non-terminal residue" evidence="17">
    <location>
        <position position="1007"/>
    </location>
</feature>
<keyword evidence="6" id="KW-0677">Repeat</keyword>
<keyword evidence="8 15" id="KW-0472">Membrane</keyword>
<evidence type="ECO:0000313" key="17">
    <source>
        <dbReference type="EMBL" id="KAG8507938.1"/>
    </source>
</evidence>
<evidence type="ECO:0000256" key="10">
    <source>
        <dbReference type="ARBA" id="ARBA00023170"/>
    </source>
</evidence>
<keyword evidence="4 15" id="KW-0812">Transmembrane</keyword>
<keyword evidence="9" id="KW-1015">Disulfide bond</keyword>
<feature type="domain" description="Fibronectin type-III" evidence="16">
    <location>
        <begin position="377"/>
        <end position="470"/>
    </location>
</feature>
<dbReference type="EMBL" id="JAGFMF010012074">
    <property type="protein sequence ID" value="KAG8507938.1"/>
    <property type="molecule type" value="Genomic_DNA"/>
</dbReference>
<reference evidence="17" key="1">
    <citation type="journal article" date="2021" name="Evol. Appl.">
        <title>The genome of the Pyrenean desman and the effects of bottlenecks and inbreeding on the genomic landscape of an endangered species.</title>
        <authorList>
            <person name="Escoda L."/>
            <person name="Castresana J."/>
        </authorList>
    </citation>
    <scope>NUCLEOTIDE SEQUENCE</scope>
    <source>
        <strain evidence="17">IBE-C5619</strain>
    </source>
</reference>
<dbReference type="SMART" id="SM00060">
    <property type="entry name" value="FN3"/>
    <property type="match status" value="4"/>
</dbReference>
<gene>
    <name evidence="17" type="ORF">J0S82_007537</name>
</gene>